<protein>
    <recommendedName>
        <fullName evidence="5">PhoD-like phosphatase</fullName>
    </recommendedName>
</protein>
<dbReference type="RefSeq" id="WP_145369734.1">
    <property type="nucleotide sequence ID" value="NZ_CP036275.1"/>
</dbReference>
<gene>
    <name evidence="3" type="ORF">Mal4_27820</name>
</gene>
<dbReference type="InterPro" id="IPR038607">
    <property type="entry name" value="PhoD-like_sf"/>
</dbReference>
<feature type="chain" id="PRO_5021757890" description="PhoD-like phosphatase" evidence="2">
    <location>
        <begin position="21"/>
        <end position="877"/>
    </location>
</feature>
<feature type="signal peptide" evidence="2">
    <location>
        <begin position="1"/>
        <end position="20"/>
    </location>
</feature>
<proteinExistence type="predicted"/>
<dbReference type="Proteomes" id="UP000320496">
    <property type="component" value="Chromosome"/>
</dbReference>
<accession>A0A517Z7K1</accession>
<evidence type="ECO:0000256" key="2">
    <source>
        <dbReference type="SAM" id="SignalP"/>
    </source>
</evidence>
<evidence type="ECO:0000313" key="3">
    <source>
        <dbReference type="EMBL" id="QDU38455.1"/>
    </source>
</evidence>
<dbReference type="SUPFAM" id="SSF56300">
    <property type="entry name" value="Metallo-dependent phosphatases"/>
    <property type="match status" value="1"/>
</dbReference>
<sequence precursor="true">MTLRALLTSVVLIAACAVTAAADELKTDFSAPGQRVWIGSDFWANRLQDWRIAGDRLECVAEGARLRMRTLHLLTHDLAGEGGFDISFRCGLLNNVPSNAADSAACGLLIGVGPDMDWRSRALIQGAAGPGAGTFWGLTAAGEAFVIDNEKPWQGSPAKQGSSIDGQPHPTESTVRLSGVPQPDGNLRITLEITRDGQRTGSISRDVPVESVKGGIALVSHPGSQQKGKYGGRWWLDDLAVSGDGVTEHPERSLGPILSTQYTVSRGTLKLTAQFFPIGNKDPQSAALQVKEENGDWTTIDEAPVEAPSYTALFRSEEWDASRARTFRVRYPAEGNLLASFEGTIRKDPVDKETIVVAGFTGNHNNAHGFARPGYNYRNNVWFPHTEIVEHVTEHKPDVLFFSGDQVYEGDSPTFADRSTIMLDYLYKWYLWCWAYQDLTREIPSICEPDDHDVFQPNLWGEGGRMAVPGTDRYLPEGRSVDDPNAGRDHDGGYVPPAEFVKMVERTQTSHLPDPYQKEPLEQGITAYYTDMVWGRVGIAIVEDRKFKSGCNRPEMPPSGTGRPDHFNDPDFDVADLDVEGLKLLGDKQLEFLNGFAKDWGGQDMKIAVSQTIFANMATHHGGRLDRLIADLDSNGWPQTGRNKAVDALRRGFVFHIGGDQHLATIVHHGIDDHGDAMWSFCVPSVANFYPRAWAPGDEGEYTNPPPSEYTGRHRDGFNHPVIVYAATNPGDDMGHEPKALHNGMPGYGIVKLNKTQRTIRMECWPRFANPADPQAKPYEGWPRTISQFDNYARTPVGHLATLQIEGAEDAVVQVINESTGEVEYTVRIKGQEYRPAVFDADATYTVVVSDPDRDLSRELTGMKVAGEQERTAVQLN</sequence>
<dbReference type="PROSITE" id="PS51257">
    <property type="entry name" value="PROKAR_LIPOPROTEIN"/>
    <property type="match status" value="1"/>
</dbReference>
<dbReference type="AlphaFoldDB" id="A0A517Z7K1"/>
<dbReference type="OrthoDB" id="9761852at2"/>
<evidence type="ECO:0000313" key="4">
    <source>
        <dbReference type="Proteomes" id="UP000320496"/>
    </source>
</evidence>
<reference evidence="3 4" key="1">
    <citation type="submission" date="2019-02" db="EMBL/GenBank/DDBJ databases">
        <title>Deep-cultivation of Planctomycetes and their phenomic and genomic characterization uncovers novel biology.</title>
        <authorList>
            <person name="Wiegand S."/>
            <person name="Jogler M."/>
            <person name="Boedeker C."/>
            <person name="Pinto D."/>
            <person name="Vollmers J."/>
            <person name="Rivas-Marin E."/>
            <person name="Kohn T."/>
            <person name="Peeters S.H."/>
            <person name="Heuer A."/>
            <person name="Rast P."/>
            <person name="Oberbeckmann S."/>
            <person name="Bunk B."/>
            <person name="Jeske O."/>
            <person name="Meyerdierks A."/>
            <person name="Storesund J.E."/>
            <person name="Kallscheuer N."/>
            <person name="Luecker S."/>
            <person name="Lage O.M."/>
            <person name="Pohl T."/>
            <person name="Merkel B.J."/>
            <person name="Hornburger P."/>
            <person name="Mueller R.-W."/>
            <person name="Bruemmer F."/>
            <person name="Labrenz M."/>
            <person name="Spormann A.M."/>
            <person name="Op den Camp H."/>
            <person name="Overmann J."/>
            <person name="Amann R."/>
            <person name="Jetten M.S.M."/>
            <person name="Mascher T."/>
            <person name="Medema M.H."/>
            <person name="Devos D.P."/>
            <person name="Kaster A.-K."/>
            <person name="Ovreas L."/>
            <person name="Rohde M."/>
            <person name="Galperin M.Y."/>
            <person name="Jogler C."/>
        </authorList>
    </citation>
    <scope>NUCLEOTIDE SEQUENCE [LARGE SCALE GENOMIC DNA]</scope>
    <source>
        <strain evidence="3 4">Mal4</strain>
    </source>
</reference>
<feature type="compositionally biased region" description="Polar residues" evidence="1">
    <location>
        <begin position="157"/>
        <end position="176"/>
    </location>
</feature>
<organism evidence="3 4">
    <name type="scientific">Maioricimonas rarisocia</name>
    <dbReference type="NCBI Taxonomy" id="2528026"/>
    <lineage>
        <taxon>Bacteria</taxon>
        <taxon>Pseudomonadati</taxon>
        <taxon>Planctomycetota</taxon>
        <taxon>Planctomycetia</taxon>
        <taxon>Planctomycetales</taxon>
        <taxon>Planctomycetaceae</taxon>
        <taxon>Maioricimonas</taxon>
    </lineage>
</organism>
<dbReference type="KEGG" id="mri:Mal4_27820"/>
<dbReference type="Gene3D" id="3.60.21.70">
    <property type="entry name" value="PhoD-like phosphatase"/>
    <property type="match status" value="1"/>
</dbReference>
<dbReference type="InterPro" id="IPR029052">
    <property type="entry name" value="Metallo-depent_PP-like"/>
</dbReference>
<dbReference type="EMBL" id="CP036275">
    <property type="protein sequence ID" value="QDU38455.1"/>
    <property type="molecule type" value="Genomic_DNA"/>
</dbReference>
<feature type="region of interest" description="Disordered" evidence="1">
    <location>
        <begin position="151"/>
        <end position="184"/>
    </location>
</feature>
<evidence type="ECO:0008006" key="5">
    <source>
        <dbReference type="Google" id="ProtNLM"/>
    </source>
</evidence>
<keyword evidence="4" id="KW-1185">Reference proteome</keyword>
<name>A0A517Z7K1_9PLAN</name>
<evidence type="ECO:0000256" key="1">
    <source>
        <dbReference type="SAM" id="MobiDB-lite"/>
    </source>
</evidence>
<keyword evidence="2" id="KW-0732">Signal</keyword>